<proteinExistence type="predicted"/>
<dbReference type="RefSeq" id="WP_110439344.1">
    <property type="nucleotide sequence ID" value="NZ_CP046393.1"/>
</dbReference>
<keyword evidence="4" id="KW-0540">Nuclease</keyword>
<comment type="caution">
    <text evidence="12">The sequence shown here is derived from an EMBL/GenBank/DDBJ whole genome shotgun (WGS) entry which is preliminary data.</text>
</comment>
<keyword evidence="13" id="KW-1185">Reference proteome</keyword>
<evidence type="ECO:0000256" key="3">
    <source>
        <dbReference type="ARBA" id="ARBA00022519"/>
    </source>
</evidence>
<dbReference type="InterPro" id="IPR003029">
    <property type="entry name" value="S1_domain"/>
</dbReference>
<evidence type="ECO:0000256" key="2">
    <source>
        <dbReference type="ARBA" id="ARBA00022475"/>
    </source>
</evidence>
<dbReference type="InterPro" id="IPR012340">
    <property type="entry name" value="NA-bd_OB-fold"/>
</dbReference>
<dbReference type="GO" id="GO:0046872">
    <property type="term" value="F:metal ion binding"/>
    <property type="evidence" value="ECO:0007669"/>
    <property type="project" value="UniProtKB-KW"/>
</dbReference>
<accession>A0A318N080</accession>
<dbReference type="OrthoDB" id="7256894at2"/>
<dbReference type="GO" id="GO:0006364">
    <property type="term" value="P:rRNA processing"/>
    <property type="evidence" value="ECO:0007669"/>
    <property type="project" value="TreeGrafter"/>
</dbReference>
<keyword evidence="5" id="KW-0479">Metal-binding</keyword>
<evidence type="ECO:0000256" key="1">
    <source>
        <dbReference type="ARBA" id="ARBA00001946"/>
    </source>
</evidence>
<organism evidence="12 13">
    <name type="scientific">Commensalibacter melissae</name>
    <dbReference type="NCBI Taxonomy" id="2070537"/>
    <lineage>
        <taxon>Bacteria</taxon>
        <taxon>Pseudomonadati</taxon>
        <taxon>Pseudomonadota</taxon>
        <taxon>Alphaproteobacteria</taxon>
        <taxon>Acetobacterales</taxon>
        <taxon>Acetobacteraceae</taxon>
    </lineage>
</organism>
<dbReference type="GO" id="GO:0003723">
    <property type="term" value="F:RNA binding"/>
    <property type="evidence" value="ECO:0007669"/>
    <property type="project" value="UniProtKB-KW"/>
</dbReference>
<feature type="domain" description="S1 motif" evidence="11">
    <location>
        <begin position="38"/>
        <end position="101"/>
    </location>
</feature>
<dbReference type="GO" id="GO:0004540">
    <property type="term" value="F:RNA nuclease activity"/>
    <property type="evidence" value="ECO:0007669"/>
    <property type="project" value="InterPro"/>
</dbReference>
<reference evidence="12 13" key="1">
    <citation type="submission" date="2018-05" db="EMBL/GenBank/DDBJ databases">
        <title>Reference genomes for bee gut microbiota database.</title>
        <authorList>
            <person name="Ellegaard K.M."/>
        </authorList>
    </citation>
    <scope>NUCLEOTIDE SEQUENCE [LARGE SCALE GENOMIC DNA]</scope>
    <source>
        <strain evidence="12 13">ESL0284</strain>
    </source>
</reference>
<evidence type="ECO:0000256" key="9">
    <source>
        <dbReference type="ARBA" id="ARBA00022884"/>
    </source>
</evidence>
<evidence type="ECO:0000256" key="6">
    <source>
        <dbReference type="ARBA" id="ARBA00022759"/>
    </source>
</evidence>
<dbReference type="GO" id="GO:0004519">
    <property type="term" value="F:endonuclease activity"/>
    <property type="evidence" value="ECO:0007669"/>
    <property type="project" value="UniProtKB-KW"/>
</dbReference>
<protein>
    <submittedName>
        <fullName evidence="12">Ribonuclease</fullName>
    </submittedName>
</protein>
<evidence type="ECO:0000256" key="8">
    <source>
        <dbReference type="ARBA" id="ARBA00022842"/>
    </source>
</evidence>
<keyword evidence="2" id="KW-1003">Cell membrane</keyword>
<name>A0A318N080_9PROT</name>
<dbReference type="Proteomes" id="UP000247565">
    <property type="component" value="Unassembled WGS sequence"/>
</dbReference>
<comment type="cofactor">
    <cofactor evidence="1">
        <name>Mg(2+)</name>
        <dbReference type="ChEBI" id="CHEBI:18420"/>
    </cofactor>
</comment>
<evidence type="ECO:0000256" key="4">
    <source>
        <dbReference type="ARBA" id="ARBA00022722"/>
    </source>
</evidence>
<evidence type="ECO:0000256" key="10">
    <source>
        <dbReference type="ARBA" id="ARBA00023136"/>
    </source>
</evidence>
<keyword evidence="7" id="KW-0378">Hydrolase</keyword>
<evidence type="ECO:0000313" key="12">
    <source>
        <dbReference type="EMBL" id="PXY99724.1"/>
    </source>
</evidence>
<dbReference type="PROSITE" id="PS50126">
    <property type="entry name" value="S1"/>
    <property type="match status" value="1"/>
</dbReference>
<dbReference type="SUPFAM" id="SSF50249">
    <property type="entry name" value="Nucleic acid-binding proteins"/>
    <property type="match status" value="1"/>
</dbReference>
<keyword evidence="6" id="KW-0255">Endonuclease</keyword>
<keyword evidence="10" id="KW-0472">Membrane</keyword>
<gene>
    <name evidence="12" type="ORF">DK869_07200</name>
</gene>
<dbReference type="EMBL" id="QGLT01000004">
    <property type="protein sequence ID" value="PXY99724.1"/>
    <property type="molecule type" value="Genomic_DNA"/>
</dbReference>
<keyword evidence="3" id="KW-0997">Cell inner membrane</keyword>
<dbReference type="InterPro" id="IPR019307">
    <property type="entry name" value="RNA-bd_AU-1/RNase_E/G"/>
</dbReference>
<dbReference type="PANTHER" id="PTHR30001:SF1">
    <property type="entry name" value="RIBONUCLEASE E_G-LIKE PROTEIN, CHLOROPLASTIC"/>
    <property type="match status" value="1"/>
</dbReference>
<keyword evidence="8" id="KW-0460">Magnesium</keyword>
<dbReference type="Pfam" id="PF10150">
    <property type="entry name" value="RNase_E_G"/>
    <property type="match status" value="1"/>
</dbReference>
<dbReference type="GO" id="GO:0005737">
    <property type="term" value="C:cytoplasm"/>
    <property type="evidence" value="ECO:0007669"/>
    <property type="project" value="TreeGrafter"/>
</dbReference>
<dbReference type="InterPro" id="IPR004659">
    <property type="entry name" value="RNase_E/G"/>
</dbReference>
<evidence type="ECO:0000313" key="13">
    <source>
        <dbReference type="Proteomes" id="UP000247565"/>
    </source>
</evidence>
<dbReference type="AlphaFoldDB" id="A0A318N080"/>
<dbReference type="GO" id="GO:0016787">
    <property type="term" value="F:hydrolase activity"/>
    <property type="evidence" value="ECO:0007669"/>
    <property type="project" value="UniProtKB-KW"/>
</dbReference>
<dbReference type="PANTHER" id="PTHR30001">
    <property type="entry name" value="RIBONUCLEASE"/>
    <property type="match status" value="1"/>
</dbReference>
<sequence length="372" mass="41843">MPQIWVISAPGLIHIAVTHHDTLLDYALWYPGFPDGFGDIYYGRVTAHLPALGGAFILLGKNISGFLPDNAGAKNLHNGDKIIVKVSRSAQNGKNVRLDTKNLSINIQKSTETHLIQQGPSPLEDLSRFWENLPIIIDDPHLIHIIPSSLHNRVQIAQTSCPSIISEQIETLMESSVKLPKGIQASITPTPALVAIDMDSVSHSQENQTKIKAQFDANRIALPPLLHQIKLRNLSGAIFIDLIGLPIKKRRLLQQDINDALANDPLSPRLLGFTHLGLAEIVRMRKRPPLHELLTSDHGKAVKILAKVMLEFNSVNHHYRYHLLKLKLHPHLYQALLKDEYAIKDFERRCSISLQLKADLTFKPQEWDFSYE</sequence>
<keyword evidence="9" id="KW-0694">RNA-binding</keyword>
<evidence type="ECO:0000259" key="11">
    <source>
        <dbReference type="PROSITE" id="PS50126"/>
    </source>
</evidence>
<evidence type="ECO:0000256" key="5">
    <source>
        <dbReference type="ARBA" id="ARBA00022723"/>
    </source>
</evidence>
<evidence type="ECO:0000256" key="7">
    <source>
        <dbReference type="ARBA" id="ARBA00022801"/>
    </source>
</evidence>